<keyword evidence="6" id="KW-1015">Disulfide bond</keyword>
<comment type="subcellular location">
    <subcellularLocation>
        <location evidence="1">Cell membrane</location>
    </subcellularLocation>
</comment>
<dbReference type="PANTHER" id="PTHR12231:SF253">
    <property type="entry name" value="DPR-INTERACTING PROTEIN ETA, ISOFORM B-RELATED"/>
    <property type="match status" value="1"/>
</dbReference>
<dbReference type="GO" id="GO:0005886">
    <property type="term" value="C:plasma membrane"/>
    <property type="evidence" value="ECO:0007669"/>
    <property type="project" value="UniProtKB-SubCell"/>
</dbReference>
<keyword evidence="3" id="KW-0732">Signal</keyword>
<name>A0A8R1XU87_ONCVO</name>
<organism evidence="10 11">
    <name type="scientific">Onchocerca volvulus</name>
    <dbReference type="NCBI Taxonomy" id="6282"/>
    <lineage>
        <taxon>Eukaryota</taxon>
        <taxon>Metazoa</taxon>
        <taxon>Ecdysozoa</taxon>
        <taxon>Nematoda</taxon>
        <taxon>Chromadorea</taxon>
        <taxon>Rhabditida</taxon>
        <taxon>Spirurina</taxon>
        <taxon>Spiruromorpha</taxon>
        <taxon>Filarioidea</taxon>
        <taxon>Onchocercidae</taxon>
        <taxon>Onchocerca</taxon>
    </lineage>
</organism>
<dbReference type="EMBL" id="CMVM020000020">
    <property type="status" value="NOT_ANNOTATED_CDS"/>
    <property type="molecule type" value="Genomic_DNA"/>
</dbReference>
<dbReference type="InterPro" id="IPR051170">
    <property type="entry name" value="Neural/epithelial_adhesion"/>
</dbReference>
<feature type="domain" description="Ig-like" evidence="9">
    <location>
        <begin position="196"/>
        <end position="289"/>
    </location>
</feature>
<evidence type="ECO:0000256" key="3">
    <source>
        <dbReference type="ARBA" id="ARBA00022729"/>
    </source>
</evidence>
<dbReference type="EnsemblMetazoa" id="OVOC274.1">
    <property type="protein sequence ID" value="OVOC274.1"/>
    <property type="gene ID" value="WBGene00237083"/>
</dbReference>
<keyword evidence="5" id="KW-0472">Membrane</keyword>
<dbReference type="PANTHER" id="PTHR12231">
    <property type="entry name" value="CTX-RELATED TYPE I TRANSMEMBRANE PROTEIN"/>
    <property type="match status" value="1"/>
</dbReference>
<dbReference type="AlphaFoldDB" id="A0A8R1XU87"/>
<dbReference type="Pfam" id="PF13927">
    <property type="entry name" value="Ig_3"/>
    <property type="match status" value="2"/>
</dbReference>
<evidence type="ECO:0000256" key="2">
    <source>
        <dbReference type="ARBA" id="ARBA00022475"/>
    </source>
</evidence>
<dbReference type="InterPro" id="IPR007110">
    <property type="entry name" value="Ig-like_dom"/>
</dbReference>
<accession>A0A8R1XU87</accession>
<dbReference type="SMART" id="SM00408">
    <property type="entry name" value="IGc2"/>
    <property type="match status" value="3"/>
</dbReference>
<evidence type="ECO:0000256" key="4">
    <source>
        <dbReference type="ARBA" id="ARBA00022737"/>
    </source>
</evidence>
<evidence type="ECO:0000259" key="9">
    <source>
        <dbReference type="PROSITE" id="PS50835"/>
    </source>
</evidence>
<keyword evidence="7" id="KW-0325">Glycoprotein</keyword>
<dbReference type="InterPro" id="IPR013783">
    <property type="entry name" value="Ig-like_fold"/>
</dbReference>
<evidence type="ECO:0000256" key="8">
    <source>
        <dbReference type="ARBA" id="ARBA00023319"/>
    </source>
</evidence>
<keyword evidence="4" id="KW-0677">Repeat</keyword>
<dbReference type="InterPro" id="IPR003599">
    <property type="entry name" value="Ig_sub"/>
</dbReference>
<dbReference type="OMA" id="RKYKVGW"/>
<proteinExistence type="predicted"/>
<sequence length="313" mass="35320">MENVTAVKGQDVEFKCQISKLGKHMVAFARADMPPRLIAFDERVFRQRHKYEIKRSMKNNEWILVIKDVQENDIGGYSCQLNTDPVISKTGYLRIKVPPYVARTTASAVEVREGQNVTLSCRAFGDPPPTIVWRRQDRQIIRFNGATGYGASVFNGSDLTIIKVNRKHMSDYICIASNGVPPDESWSVKLHVTFEPVVVPQAEIVQVALGGQISLVCNAEAWPRPLVKWEKNGKEIFDSSSFSLSHQASEKYHSVHILTIKNVSKNDFGKYRCIAINDNGEHFVDIVVKEGNLPNNKVALMFTEGLFFFILQC</sequence>
<evidence type="ECO:0000256" key="6">
    <source>
        <dbReference type="ARBA" id="ARBA00023157"/>
    </source>
</evidence>
<reference evidence="11" key="1">
    <citation type="submission" date="2013-10" db="EMBL/GenBank/DDBJ databases">
        <title>Genome sequencing of Onchocerca volvulus.</title>
        <authorList>
            <person name="Cotton J."/>
            <person name="Tsai J."/>
            <person name="Stanley E."/>
            <person name="Tracey A."/>
            <person name="Holroyd N."/>
            <person name="Lustigman S."/>
            <person name="Berriman M."/>
        </authorList>
    </citation>
    <scope>NUCLEOTIDE SEQUENCE</scope>
</reference>
<evidence type="ECO:0000256" key="1">
    <source>
        <dbReference type="ARBA" id="ARBA00004236"/>
    </source>
</evidence>
<dbReference type="FunFam" id="2.60.40.10:FF:000328">
    <property type="entry name" value="CLUMA_CG000981, isoform A"/>
    <property type="match status" value="1"/>
</dbReference>
<dbReference type="InterPro" id="IPR036179">
    <property type="entry name" value="Ig-like_dom_sf"/>
</dbReference>
<dbReference type="FunFam" id="2.60.40.10:FF:000032">
    <property type="entry name" value="palladin isoform X1"/>
    <property type="match status" value="1"/>
</dbReference>
<keyword evidence="8" id="KW-0393">Immunoglobulin domain</keyword>
<keyword evidence="2" id="KW-1003">Cell membrane</keyword>
<dbReference type="Gene3D" id="2.60.40.10">
    <property type="entry name" value="Immunoglobulins"/>
    <property type="match status" value="3"/>
</dbReference>
<reference evidence="10" key="2">
    <citation type="submission" date="2022-06" db="UniProtKB">
        <authorList>
            <consortium name="EnsemblMetazoa"/>
        </authorList>
    </citation>
    <scope>IDENTIFICATION</scope>
</reference>
<keyword evidence="11" id="KW-1185">Reference proteome</keyword>
<dbReference type="Proteomes" id="UP000024404">
    <property type="component" value="Unassembled WGS sequence"/>
</dbReference>
<evidence type="ECO:0000313" key="11">
    <source>
        <dbReference type="Proteomes" id="UP000024404"/>
    </source>
</evidence>
<evidence type="ECO:0000256" key="5">
    <source>
        <dbReference type="ARBA" id="ARBA00023136"/>
    </source>
</evidence>
<evidence type="ECO:0000313" key="10">
    <source>
        <dbReference type="EnsemblMetazoa" id="OVOC274.1"/>
    </source>
</evidence>
<dbReference type="SMART" id="SM00409">
    <property type="entry name" value="IG"/>
    <property type="match status" value="3"/>
</dbReference>
<dbReference type="SUPFAM" id="SSF48726">
    <property type="entry name" value="Immunoglobulin"/>
    <property type="match status" value="3"/>
</dbReference>
<feature type="domain" description="Ig-like" evidence="9">
    <location>
        <begin position="99"/>
        <end position="193"/>
    </location>
</feature>
<protein>
    <recommendedName>
        <fullName evidence="9">Ig-like domain-containing protein</fullName>
    </recommendedName>
</protein>
<evidence type="ECO:0000256" key="7">
    <source>
        <dbReference type="ARBA" id="ARBA00023180"/>
    </source>
</evidence>
<dbReference type="PROSITE" id="PS50835">
    <property type="entry name" value="IG_LIKE"/>
    <property type="match status" value="2"/>
</dbReference>
<dbReference type="GO" id="GO:0043005">
    <property type="term" value="C:neuron projection"/>
    <property type="evidence" value="ECO:0007669"/>
    <property type="project" value="TreeGrafter"/>
</dbReference>
<dbReference type="InterPro" id="IPR003598">
    <property type="entry name" value="Ig_sub2"/>
</dbReference>